<dbReference type="PANTHER" id="PTHR38222">
    <property type="entry name" value="TFIIS N-TERMINAL DOMAIN-CONTAINING PROTEIN"/>
    <property type="match status" value="1"/>
</dbReference>
<gene>
    <name evidence="2" type="ORF">SLEP1_g33434</name>
</gene>
<dbReference type="AlphaFoldDB" id="A0AAV5KGK5"/>
<protein>
    <submittedName>
        <fullName evidence="2">Uncharacterized protein</fullName>
    </submittedName>
</protein>
<feature type="region of interest" description="Disordered" evidence="1">
    <location>
        <begin position="23"/>
        <end position="53"/>
    </location>
</feature>
<proteinExistence type="predicted"/>
<accession>A0AAV5KGK5</accession>
<feature type="compositionally biased region" description="Polar residues" evidence="1">
    <location>
        <begin position="23"/>
        <end position="37"/>
    </location>
</feature>
<dbReference type="Proteomes" id="UP001054252">
    <property type="component" value="Unassembled WGS sequence"/>
</dbReference>
<sequence>MSGIIDMWTSELAKLREKGQTLFPSGSSHVTVESSQADEGGPQERNSSGSSGAGTFISRVIGLKSPAVKFSEGSVSMLVQWFSP</sequence>
<dbReference type="PANTHER" id="PTHR38222:SF1">
    <property type="entry name" value="TFIIS N-TERMINAL DOMAIN-CONTAINING PROTEIN"/>
    <property type="match status" value="1"/>
</dbReference>
<dbReference type="EMBL" id="BPVZ01000064">
    <property type="protein sequence ID" value="GKV23732.1"/>
    <property type="molecule type" value="Genomic_DNA"/>
</dbReference>
<keyword evidence="3" id="KW-1185">Reference proteome</keyword>
<name>A0AAV5KGK5_9ROSI</name>
<evidence type="ECO:0000313" key="3">
    <source>
        <dbReference type="Proteomes" id="UP001054252"/>
    </source>
</evidence>
<evidence type="ECO:0000313" key="2">
    <source>
        <dbReference type="EMBL" id="GKV23732.1"/>
    </source>
</evidence>
<organism evidence="2 3">
    <name type="scientific">Rubroshorea leprosula</name>
    <dbReference type="NCBI Taxonomy" id="152421"/>
    <lineage>
        <taxon>Eukaryota</taxon>
        <taxon>Viridiplantae</taxon>
        <taxon>Streptophyta</taxon>
        <taxon>Embryophyta</taxon>
        <taxon>Tracheophyta</taxon>
        <taxon>Spermatophyta</taxon>
        <taxon>Magnoliopsida</taxon>
        <taxon>eudicotyledons</taxon>
        <taxon>Gunneridae</taxon>
        <taxon>Pentapetalae</taxon>
        <taxon>rosids</taxon>
        <taxon>malvids</taxon>
        <taxon>Malvales</taxon>
        <taxon>Dipterocarpaceae</taxon>
        <taxon>Rubroshorea</taxon>
    </lineage>
</organism>
<evidence type="ECO:0000256" key="1">
    <source>
        <dbReference type="SAM" id="MobiDB-lite"/>
    </source>
</evidence>
<comment type="caution">
    <text evidence="2">The sequence shown here is derived from an EMBL/GenBank/DDBJ whole genome shotgun (WGS) entry which is preliminary data.</text>
</comment>
<reference evidence="2 3" key="1">
    <citation type="journal article" date="2021" name="Commun. Biol.">
        <title>The genome of Shorea leprosula (Dipterocarpaceae) highlights the ecological relevance of drought in aseasonal tropical rainforests.</title>
        <authorList>
            <person name="Ng K.K.S."/>
            <person name="Kobayashi M.J."/>
            <person name="Fawcett J.A."/>
            <person name="Hatakeyama M."/>
            <person name="Paape T."/>
            <person name="Ng C.H."/>
            <person name="Ang C.C."/>
            <person name="Tnah L.H."/>
            <person name="Lee C.T."/>
            <person name="Nishiyama T."/>
            <person name="Sese J."/>
            <person name="O'Brien M.J."/>
            <person name="Copetti D."/>
            <person name="Mohd Noor M.I."/>
            <person name="Ong R.C."/>
            <person name="Putra M."/>
            <person name="Sireger I.Z."/>
            <person name="Indrioko S."/>
            <person name="Kosugi Y."/>
            <person name="Izuno A."/>
            <person name="Isagi Y."/>
            <person name="Lee S.L."/>
            <person name="Shimizu K.K."/>
        </authorList>
    </citation>
    <scope>NUCLEOTIDE SEQUENCE [LARGE SCALE GENOMIC DNA]</scope>
    <source>
        <strain evidence="2">214</strain>
    </source>
</reference>